<dbReference type="Proteomes" id="UP000001861">
    <property type="component" value="Unassembled WGS sequence"/>
</dbReference>
<sequence length="40" mass="4268">MDSCIFRSEFMINCNCLRVSASMSARGLAIKGILVGSNAT</sequence>
<comment type="caution">
    <text evidence="1">The sequence shown here is derived from an EMBL/GenBank/DDBJ whole genome shotgun (WGS) entry which is preliminary data.</text>
</comment>
<protein>
    <submittedName>
        <fullName evidence="1">Uncharacterized protein</fullName>
    </submittedName>
</protein>
<dbReference type="InParanoid" id="D6RPD4"/>
<dbReference type="RefSeq" id="XP_002910696.1">
    <property type="nucleotide sequence ID" value="XM_002910650.1"/>
</dbReference>
<evidence type="ECO:0000313" key="1">
    <source>
        <dbReference type="EMBL" id="EFI27202.1"/>
    </source>
</evidence>
<name>D6RPD4_COPC7</name>
<dbReference type="GeneID" id="9379613"/>
<organism evidence="1 2">
    <name type="scientific">Coprinopsis cinerea (strain Okayama-7 / 130 / ATCC MYA-4618 / FGSC 9003)</name>
    <name type="common">Inky cap fungus</name>
    <name type="synonym">Hormographiella aspergillata</name>
    <dbReference type="NCBI Taxonomy" id="240176"/>
    <lineage>
        <taxon>Eukaryota</taxon>
        <taxon>Fungi</taxon>
        <taxon>Dikarya</taxon>
        <taxon>Basidiomycota</taxon>
        <taxon>Agaricomycotina</taxon>
        <taxon>Agaricomycetes</taxon>
        <taxon>Agaricomycetidae</taxon>
        <taxon>Agaricales</taxon>
        <taxon>Agaricineae</taxon>
        <taxon>Psathyrellaceae</taxon>
        <taxon>Coprinopsis</taxon>
    </lineage>
</organism>
<dbReference type="AlphaFoldDB" id="D6RPD4"/>
<keyword evidence="2" id="KW-1185">Reference proteome</keyword>
<proteinExistence type="predicted"/>
<reference evidence="1 2" key="1">
    <citation type="journal article" date="2010" name="Proc. Natl. Acad. Sci. U.S.A.">
        <title>Insights into evolution of multicellular fungi from the assembled chromosomes of the mushroom Coprinopsis cinerea (Coprinus cinereus).</title>
        <authorList>
            <person name="Stajich J.E."/>
            <person name="Wilke S.K."/>
            <person name="Ahren D."/>
            <person name="Au C.H."/>
            <person name="Birren B.W."/>
            <person name="Borodovsky M."/>
            <person name="Burns C."/>
            <person name="Canback B."/>
            <person name="Casselton L.A."/>
            <person name="Cheng C.K."/>
            <person name="Deng J."/>
            <person name="Dietrich F.S."/>
            <person name="Fargo D.C."/>
            <person name="Farman M.L."/>
            <person name="Gathman A.C."/>
            <person name="Goldberg J."/>
            <person name="Guigo R."/>
            <person name="Hoegger P.J."/>
            <person name="Hooker J.B."/>
            <person name="Huggins A."/>
            <person name="James T.Y."/>
            <person name="Kamada T."/>
            <person name="Kilaru S."/>
            <person name="Kodira C."/>
            <person name="Kues U."/>
            <person name="Kupfer D."/>
            <person name="Kwan H.S."/>
            <person name="Lomsadze A."/>
            <person name="Li W."/>
            <person name="Lilly W.W."/>
            <person name="Ma L.J."/>
            <person name="Mackey A.J."/>
            <person name="Manning G."/>
            <person name="Martin F."/>
            <person name="Muraguchi H."/>
            <person name="Natvig D.O."/>
            <person name="Palmerini H."/>
            <person name="Ramesh M.A."/>
            <person name="Rehmeyer C.J."/>
            <person name="Roe B.A."/>
            <person name="Shenoy N."/>
            <person name="Stanke M."/>
            <person name="Ter-Hovhannisyan V."/>
            <person name="Tunlid A."/>
            <person name="Velagapudi R."/>
            <person name="Vision T.J."/>
            <person name="Zeng Q."/>
            <person name="Zolan M.E."/>
            <person name="Pukkila P.J."/>
        </authorList>
    </citation>
    <scope>NUCLEOTIDE SEQUENCE [LARGE SCALE GENOMIC DNA]</scope>
    <source>
        <strain evidence="2">Okayama-7 / 130 / ATCC MYA-4618 / FGSC 9003</strain>
    </source>
</reference>
<dbReference type="EMBL" id="AACS02000008">
    <property type="protein sequence ID" value="EFI27202.1"/>
    <property type="molecule type" value="Genomic_DNA"/>
</dbReference>
<evidence type="ECO:0000313" key="2">
    <source>
        <dbReference type="Proteomes" id="UP000001861"/>
    </source>
</evidence>
<dbReference type="VEuPathDB" id="FungiDB:CC1G_15027"/>
<dbReference type="HOGENOM" id="CLU_3299334_0_0_1"/>
<accession>D6RPD4</accession>
<gene>
    <name evidence="1" type="ORF">CC1G_15027</name>
</gene>
<dbReference type="KEGG" id="cci:CC1G_15027"/>